<evidence type="ECO:0000256" key="1">
    <source>
        <dbReference type="ARBA" id="ARBA00007261"/>
    </source>
</evidence>
<feature type="domain" description="Peptidase M16 C-terminal" evidence="4">
    <location>
        <begin position="195"/>
        <end position="371"/>
    </location>
</feature>
<evidence type="ECO:0000259" key="3">
    <source>
        <dbReference type="Pfam" id="PF00675"/>
    </source>
</evidence>
<protein>
    <submittedName>
        <fullName evidence="5">Peptidase M16 domain protein</fullName>
    </submittedName>
</protein>
<evidence type="ECO:0000313" key="5">
    <source>
        <dbReference type="EMBL" id="CAA9229454.1"/>
    </source>
</evidence>
<dbReference type="Gene3D" id="3.30.830.10">
    <property type="entry name" value="Metalloenzyme, LuxS/M16 peptidase-like"/>
    <property type="match status" value="2"/>
</dbReference>
<organism evidence="5">
    <name type="scientific">uncultured Chthoniobacterales bacterium</name>
    <dbReference type="NCBI Taxonomy" id="1836801"/>
    <lineage>
        <taxon>Bacteria</taxon>
        <taxon>Pseudomonadati</taxon>
        <taxon>Verrucomicrobiota</taxon>
        <taxon>Spartobacteria</taxon>
        <taxon>Chthoniobacterales</taxon>
        <taxon>environmental samples</taxon>
    </lineage>
</organism>
<reference evidence="5" key="1">
    <citation type="submission" date="2020-02" db="EMBL/GenBank/DDBJ databases">
        <authorList>
            <person name="Meier V. D."/>
        </authorList>
    </citation>
    <scope>NUCLEOTIDE SEQUENCE</scope>
    <source>
        <strain evidence="5">AVDCRST_MAG42</strain>
    </source>
</reference>
<comment type="similarity">
    <text evidence="1">Belongs to the peptidase M16 family.</text>
</comment>
<dbReference type="Pfam" id="PF00675">
    <property type="entry name" value="Peptidase_M16"/>
    <property type="match status" value="1"/>
</dbReference>
<dbReference type="PANTHER" id="PTHR11851:SF49">
    <property type="entry name" value="MITOCHONDRIAL-PROCESSING PEPTIDASE SUBUNIT ALPHA"/>
    <property type="match status" value="1"/>
</dbReference>
<dbReference type="GO" id="GO:0046872">
    <property type="term" value="F:metal ion binding"/>
    <property type="evidence" value="ECO:0007669"/>
    <property type="project" value="InterPro"/>
</dbReference>
<dbReference type="AlphaFoldDB" id="A0A6J4HNX6"/>
<accession>A0A6J4HNX6</accession>
<evidence type="ECO:0000259" key="4">
    <source>
        <dbReference type="Pfam" id="PF05193"/>
    </source>
</evidence>
<keyword evidence="2" id="KW-0732">Signal</keyword>
<dbReference type="InterPro" id="IPR011765">
    <property type="entry name" value="Pept_M16_N"/>
</dbReference>
<dbReference type="SUPFAM" id="SSF63411">
    <property type="entry name" value="LuxS/MPP-like metallohydrolase"/>
    <property type="match status" value="2"/>
</dbReference>
<evidence type="ECO:0000256" key="2">
    <source>
        <dbReference type="SAM" id="SignalP"/>
    </source>
</evidence>
<dbReference type="EMBL" id="CADCTA010000050">
    <property type="protein sequence ID" value="CAA9229454.1"/>
    <property type="molecule type" value="Genomic_DNA"/>
</dbReference>
<dbReference type="Pfam" id="PF05193">
    <property type="entry name" value="Peptidase_M16_C"/>
    <property type="match status" value="1"/>
</dbReference>
<dbReference type="InterPro" id="IPR011249">
    <property type="entry name" value="Metalloenz_LuxS/M16"/>
</dbReference>
<feature type="chain" id="PRO_5027076581" evidence="2">
    <location>
        <begin position="21"/>
        <end position="445"/>
    </location>
</feature>
<name>A0A6J4HNX6_9BACT</name>
<sequence>MNAKLTILLATLAVTLSAQAETQIADKVVRAKIAGIDVIAYPTGVEDVVTFRGSFPAGDSFAPETNLAVPTLVGEMLDKGTTKQDKFAIAQKLENIGANIDFSVGGVMLEFDGKCLRKDFPLVISLLAEQLRMPAFSEDEFGKLKKQLAGNLQRAMESTDFRADQAFSEKVFPKGHPNYTPPIKEFLAAIDAAKLDELRKFHSEYYGPAQATLVAVGDLDIEPLKAEVAKAFEGWTGGKPRPEFPKAKPPADRHEDVVSMADKPNVSVILGQATGLKYSDPDSLALRVGTAILGRGFTGRLMATVRDKEGLTYGIGSGLSDDSIVDGEWRITANFAPQLLDKGMDSTKRELDSWYKDGVTAAELERVKSALIGTFKVGMATTDGLSNALLESVHRGYDVNWLDEYPKRVAALTLPEVNAAIKKHLAPDKMTVIKAGSVPMPLNRG</sequence>
<dbReference type="InterPro" id="IPR050361">
    <property type="entry name" value="MPP/UQCRC_Complex"/>
</dbReference>
<feature type="domain" description="Peptidase M16 N-terminal" evidence="3">
    <location>
        <begin position="56"/>
        <end position="156"/>
    </location>
</feature>
<proteinExistence type="inferred from homology"/>
<gene>
    <name evidence="5" type="ORF">AVDCRST_MAG42-1049</name>
</gene>
<feature type="signal peptide" evidence="2">
    <location>
        <begin position="1"/>
        <end position="20"/>
    </location>
</feature>
<dbReference type="PANTHER" id="PTHR11851">
    <property type="entry name" value="METALLOPROTEASE"/>
    <property type="match status" value="1"/>
</dbReference>
<dbReference type="InterPro" id="IPR007863">
    <property type="entry name" value="Peptidase_M16_C"/>
</dbReference>